<reference evidence="3" key="1">
    <citation type="submission" date="2022-05" db="EMBL/GenBank/DDBJ databases">
        <authorList>
            <person name="Okamura Y."/>
        </authorList>
    </citation>
    <scope>NUCLEOTIDE SEQUENCE</scope>
</reference>
<organism evidence="3 4">
    <name type="scientific">Pieris brassicae</name>
    <name type="common">White butterfly</name>
    <name type="synonym">Large white butterfly</name>
    <dbReference type="NCBI Taxonomy" id="7116"/>
    <lineage>
        <taxon>Eukaryota</taxon>
        <taxon>Metazoa</taxon>
        <taxon>Ecdysozoa</taxon>
        <taxon>Arthropoda</taxon>
        <taxon>Hexapoda</taxon>
        <taxon>Insecta</taxon>
        <taxon>Pterygota</taxon>
        <taxon>Neoptera</taxon>
        <taxon>Endopterygota</taxon>
        <taxon>Lepidoptera</taxon>
        <taxon>Glossata</taxon>
        <taxon>Ditrysia</taxon>
        <taxon>Papilionoidea</taxon>
        <taxon>Pieridae</taxon>
        <taxon>Pierinae</taxon>
        <taxon>Pieris</taxon>
    </lineage>
</organism>
<dbReference type="EMBL" id="CALOZG010000085">
    <property type="protein sequence ID" value="CAH4037865.1"/>
    <property type="molecule type" value="Genomic_DNA"/>
</dbReference>
<proteinExistence type="predicted"/>
<sequence>MGCTRGLCTSQSVFIFINIAFAMYSGALLSTAARLAWDPSTYTWFRFLCAAQYRVSLAYVLAAGLWLAALVYLAVAAGAAAAAARRPAAALHTYVAGVCALALSEVAYGAWLVASLAAWWRAAPEAELARKGIDLLHDIKPALLAVERYRDVAQPLYNMIEEVEARAPNNAVIVIVFAVLAVVLQVAAVVVARRLARGGVTAGRRCEPGEVGEEEGESRKSVTRPQREPCESEHGGSATAATARDARWDAVHAQLAAAGGRPARAPTALLILHTDL</sequence>
<accession>A0A9P0XKP1</accession>
<feature type="region of interest" description="Disordered" evidence="1">
    <location>
        <begin position="205"/>
        <end position="243"/>
    </location>
</feature>
<gene>
    <name evidence="3" type="ORF">PIBRA_LOCUS13485</name>
</gene>
<dbReference type="AlphaFoldDB" id="A0A9P0XKP1"/>
<keyword evidence="2" id="KW-1133">Transmembrane helix</keyword>
<evidence type="ECO:0000256" key="1">
    <source>
        <dbReference type="SAM" id="MobiDB-lite"/>
    </source>
</evidence>
<keyword evidence="4" id="KW-1185">Reference proteome</keyword>
<evidence type="ECO:0000313" key="4">
    <source>
        <dbReference type="Proteomes" id="UP001152562"/>
    </source>
</evidence>
<evidence type="ECO:0000313" key="3">
    <source>
        <dbReference type="EMBL" id="CAH4037865.1"/>
    </source>
</evidence>
<dbReference type="Proteomes" id="UP001152562">
    <property type="component" value="Unassembled WGS sequence"/>
</dbReference>
<feature type="transmembrane region" description="Helical" evidence="2">
    <location>
        <begin position="12"/>
        <end position="37"/>
    </location>
</feature>
<feature type="transmembrane region" description="Helical" evidence="2">
    <location>
        <begin position="94"/>
        <end position="120"/>
    </location>
</feature>
<feature type="transmembrane region" description="Helical" evidence="2">
    <location>
        <begin position="57"/>
        <end position="82"/>
    </location>
</feature>
<feature type="transmembrane region" description="Helical" evidence="2">
    <location>
        <begin position="171"/>
        <end position="192"/>
    </location>
</feature>
<protein>
    <submittedName>
        <fullName evidence="3">Uncharacterized protein</fullName>
    </submittedName>
</protein>
<keyword evidence="2" id="KW-0812">Transmembrane</keyword>
<keyword evidence="2" id="KW-0472">Membrane</keyword>
<evidence type="ECO:0000256" key="2">
    <source>
        <dbReference type="SAM" id="Phobius"/>
    </source>
</evidence>
<comment type="caution">
    <text evidence="3">The sequence shown here is derived from an EMBL/GenBank/DDBJ whole genome shotgun (WGS) entry which is preliminary data.</text>
</comment>
<feature type="compositionally biased region" description="Basic and acidic residues" evidence="1">
    <location>
        <begin position="217"/>
        <end position="234"/>
    </location>
</feature>
<name>A0A9P0XKP1_PIEBR</name>